<sequence>MDTITMTTETAVAQLTINIRHEDESIALNRLMPSAGNVRRVNATAGLSELADSIEAHGLIHKLTVRKGKKGKYEVIAGSRRLGALRLLAKEGRLAEDAPIPCTLRQAGDSTEISLAENVQRGAMHWSMKFLPTGSLPRMAWPRRASRRGSASRLSPCVSG</sequence>
<reference evidence="2 3" key="1">
    <citation type="submission" date="2020-10" db="EMBL/GenBank/DDBJ databases">
        <title>Sequencing the genomes of 1000 actinobacteria strains.</title>
        <authorList>
            <person name="Klenk H.-P."/>
        </authorList>
    </citation>
    <scope>NUCLEOTIDE SEQUENCE [LARGE SCALE GENOMIC DNA]</scope>
    <source>
        <strain evidence="2 3">DSM 7307</strain>
    </source>
</reference>
<organism evidence="2 3">
    <name type="scientific">Rhizobium viscosum</name>
    <name type="common">Arthrobacter viscosus</name>
    <dbReference type="NCBI Taxonomy" id="1673"/>
    <lineage>
        <taxon>Bacteria</taxon>
        <taxon>Pseudomonadati</taxon>
        <taxon>Pseudomonadota</taxon>
        <taxon>Alphaproteobacteria</taxon>
        <taxon>Hyphomicrobiales</taxon>
        <taxon>Rhizobiaceae</taxon>
        <taxon>Rhizobium/Agrobacterium group</taxon>
        <taxon>Rhizobium</taxon>
    </lineage>
</organism>
<accession>A0ABR9IIT2</accession>
<dbReference type="RefSeq" id="WP_246517081.1">
    <property type="nucleotide sequence ID" value="NZ_BAAAVL010000003.1"/>
</dbReference>
<protein>
    <recommendedName>
        <fullName evidence="1">ParB-like N-terminal domain-containing protein</fullName>
    </recommendedName>
</protein>
<dbReference type="InterPro" id="IPR036086">
    <property type="entry name" value="ParB/Sulfiredoxin_sf"/>
</dbReference>
<evidence type="ECO:0000259" key="1">
    <source>
        <dbReference type="SMART" id="SM00470"/>
    </source>
</evidence>
<dbReference type="InterPro" id="IPR050336">
    <property type="entry name" value="Chromosome_partition/occlusion"/>
</dbReference>
<proteinExistence type="predicted"/>
<name>A0ABR9IIT2_RHIVS</name>
<dbReference type="Gene3D" id="3.90.1530.30">
    <property type="match status" value="1"/>
</dbReference>
<dbReference type="EMBL" id="JADBEC010000001">
    <property type="protein sequence ID" value="MBE1503078.1"/>
    <property type="molecule type" value="Genomic_DNA"/>
</dbReference>
<feature type="domain" description="ParB-like N-terminal" evidence="1">
    <location>
        <begin position="24"/>
        <end position="119"/>
    </location>
</feature>
<comment type="caution">
    <text evidence="2">The sequence shown here is derived from an EMBL/GenBank/DDBJ whole genome shotgun (WGS) entry which is preliminary data.</text>
</comment>
<evidence type="ECO:0000313" key="2">
    <source>
        <dbReference type="EMBL" id="MBE1503078.1"/>
    </source>
</evidence>
<dbReference type="CDD" id="cd16406">
    <property type="entry name" value="ParB_N_like"/>
    <property type="match status" value="1"/>
</dbReference>
<keyword evidence="3" id="KW-1185">Reference proteome</keyword>
<dbReference type="PANTHER" id="PTHR33375:SF7">
    <property type="entry name" value="CHROMOSOME 2-PARTITIONING PROTEIN PARB-RELATED"/>
    <property type="match status" value="1"/>
</dbReference>
<dbReference type="Pfam" id="PF02195">
    <property type="entry name" value="ParB_N"/>
    <property type="match status" value="1"/>
</dbReference>
<dbReference type="Proteomes" id="UP000620262">
    <property type="component" value="Unassembled WGS sequence"/>
</dbReference>
<dbReference type="PANTHER" id="PTHR33375">
    <property type="entry name" value="CHROMOSOME-PARTITIONING PROTEIN PARB-RELATED"/>
    <property type="match status" value="1"/>
</dbReference>
<dbReference type="InterPro" id="IPR003115">
    <property type="entry name" value="ParB_N"/>
</dbReference>
<dbReference type="SMART" id="SM00470">
    <property type="entry name" value="ParB"/>
    <property type="match status" value="1"/>
</dbReference>
<gene>
    <name evidence="2" type="ORF">H4W29_000259</name>
</gene>
<evidence type="ECO:0000313" key="3">
    <source>
        <dbReference type="Proteomes" id="UP000620262"/>
    </source>
</evidence>
<dbReference type="SUPFAM" id="SSF110849">
    <property type="entry name" value="ParB/Sulfiredoxin"/>
    <property type="match status" value="1"/>
</dbReference>